<sequence>MSHENQNEEIDLMQLFGMVKEFFRKILRLIISVIDFYKKKWLLFFVVVIVGFGVGYFMDQYQDLKDRYVQEIIIEPKYDSTEYIYDFIEDLDDNFADSLYVKKLGLEIEQAKNIKKISLEPIIKPEDVLNQLQNKYGGKESFIEAYDENTLKEKKFRNFYKQHKLTIIFKNKEDINSGVSKSILNYIKSNDYFNELLELELKQVNVSITQNKKSLEFINDYLTNLSQNPAKNDEKFIYASESETPTISSLLKRKQDLIERVKNDEKLVTLDKEVFTVVHYGNIVSKRKILVNRRFFLMPLILVGLVSLIYLLRFLKKAANNFVNNE</sequence>
<keyword evidence="1" id="KW-0812">Transmembrane</keyword>
<reference evidence="3" key="1">
    <citation type="journal article" date="2019" name="Int. J. Syst. Evol. Microbiol.">
        <title>The Global Catalogue of Microorganisms (GCM) 10K type strain sequencing project: providing services to taxonomists for standard genome sequencing and annotation.</title>
        <authorList>
            <consortium name="The Broad Institute Genomics Platform"/>
            <consortium name="The Broad Institute Genome Sequencing Center for Infectious Disease"/>
            <person name="Wu L."/>
            <person name="Ma J."/>
        </authorList>
    </citation>
    <scope>NUCLEOTIDE SEQUENCE [LARGE SCALE GENOMIC DNA]</scope>
    <source>
        <strain evidence="3">DT92</strain>
    </source>
</reference>
<feature type="transmembrane region" description="Helical" evidence="1">
    <location>
        <begin position="41"/>
        <end position="58"/>
    </location>
</feature>
<evidence type="ECO:0000313" key="3">
    <source>
        <dbReference type="Proteomes" id="UP001597344"/>
    </source>
</evidence>
<dbReference type="RefSeq" id="WP_378319220.1">
    <property type="nucleotide sequence ID" value="NZ_JBHUHY010000003.1"/>
</dbReference>
<dbReference type="EMBL" id="JBHUHY010000003">
    <property type="protein sequence ID" value="MFD2186242.1"/>
    <property type="molecule type" value="Genomic_DNA"/>
</dbReference>
<comment type="caution">
    <text evidence="2">The sequence shown here is derived from an EMBL/GenBank/DDBJ whole genome shotgun (WGS) entry which is preliminary data.</text>
</comment>
<accession>A0ABW5AWA8</accession>
<dbReference type="Proteomes" id="UP001597344">
    <property type="component" value="Unassembled WGS sequence"/>
</dbReference>
<name>A0ABW5AWA8_9FLAO</name>
<protein>
    <recommendedName>
        <fullName evidence="4">Polysaccharide chain length determinant N-terminal domain-containing protein</fullName>
    </recommendedName>
</protein>
<proteinExistence type="predicted"/>
<evidence type="ECO:0008006" key="4">
    <source>
        <dbReference type="Google" id="ProtNLM"/>
    </source>
</evidence>
<keyword evidence="1" id="KW-0472">Membrane</keyword>
<keyword evidence="3" id="KW-1185">Reference proteome</keyword>
<feature type="transmembrane region" description="Helical" evidence="1">
    <location>
        <begin position="295"/>
        <end position="315"/>
    </location>
</feature>
<evidence type="ECO:0000256" key="1">
    <source>
        <dbReference type="SAM" id="Phobius"/>
    </source>
</evidence>
<gene>
    <name evidence="2" type="ORF">ACFSJT_05520</name>
</gene>
<keyword evidence="1" id="KW-1133">Transmembrane helix</keyword>
<evidence type="ECO:0000313" key="2">
    <source>
        <dbReference type="EMBL" id="MFD2186242.1"/>
    </source>
</evidence>
<organism evidence="2 3">
    <name type="scientific">Aquimarina celericrescens</name>
    <dbReference type="NCBI Taxonomy" id="1964542"/>
    <lineage>
        <taxon>Bacteria</taxon>
        <taxon>Pseudomonadati</taxon>
        <taxon>Bacteroidota</taxon>
        <taxon>Flavobacteriia</taxon>
        <taxon>Flavobacteriales</taxon>
        <taxon>Flavobacteriaceae</taxon>
        <taxon>Aquimarina</taxon>
    </lineage>
</organism>